<gene>
    <name evidence="9" type="ORF">GCM10023167_03260</name>
</gene>
<dbReference type="EMBL" id="BAABGL010000002">
    <property type="protein sequence ID" value="GAA4383587.1"/>
    <property type="molecule type" value="Genomic_DNA"/>
</dbReference>
<evidence type="ECO:0000256" key="6">
    <source>
        <dbReference type="ARBA" id="ARBA00023211"/>
    </source>
</evidence>
<feature type="region of interest" description="Disordered" evidence="7">
    <location>
        <begin position="1"/>
        <end position="29"/>
    </location>
</feature>
<evidence type="ECO:0000256" key="5">
    <source>
        <dbReference type="ARBA" id="ARBA00022842"/>
    </source>
</evidence>
<dbReference type="PROSITE" id="PS51462">
    <property type="entry name" value="NUDIX"/>
    <property type="match status" value="1"/>
</dbReference>
<evidence type="ECO:0000256" key="4">
    <source>
        <dbReference type="ARBA" id="ARBA00022801"/>
    </source>
</evidence>
<evidence type="ECO:0000256" key="3">
    <source>
        <dbReference type="ARBA" id="ARBA00022723"/>
    </source>
</evidence>
<comment type="cofactor">
    <cofactor evidence="1">
        <name>Mn(2+)</name>
        <dbReference type="ChEBI" id="CHEBI:29035"/>
    </cofactor>
</comment>
<dbReference type="PANTHER" id="PTHR12318:SF0">
    <property type="entry name" value="ACYL-COENZYME A DIPHOSPHATASE NUDT19"/>
    <property type="match status" value="1"/>
</dbReference>
<keyword evidence="4" id="KW-0378">Hydrolase</keyword>
<dbReference type="InterPro" id="IPR039121">
    <property type="entry name" value="NUDT19"/>
</dbReference>
<evidence type="ECO:0000313" key="9">
    <source>
        <dbReference type="EMBL" id="GAA4383587.1"/>
    </source>
</evidence>
<dbReference type="Proteomes" id="UP001500642">
    <property type="component" value="Unassembled WGS sequence"/>
</dbReference>
<evidence type="ECO:0000259" key="8">
    <source>
        <dbReference type="PROSITE" id="PS51462"/>
    </source>
</evidence>
<evidence type="ECO:0000313" key="10">
    <source>
        <dbReference type="Proteomes" id="UP001500642"/>
    </source>
</evidence>
<dbReference type="Pfam" id="PF00293">
    <property type="entry name" value="NUDIX"/>
    <property type="match status" value="1"/>
</dbReference>
<name>A0ABP8J1Y5_9MICO</name>
<keyword evidence="5" id="KW-0460">Magnesium</keyword>
<dbReference type="InterPro" id="IPR015797">
    <property type="entry name" value="NUDIX_hydrolase-like_dom_sf"/>
</dbReference>
<dbReference type="Gene3D" id="3.90.79.10">
    <property type="entry name" value="Nucleoside Triphosphate Pyrophosphohydrolase"/>
    <property type="match status" value="2"/>
</dbReference>
<dbReference type="CDD" id="cd18870">
    <property type="entry name" value="NUDIX_AcylCoAdiphos_Nudt19"/>
    <property type="match status" value="1"/>
</dbReference>
<comment type="caution">
    <text evidence="9">The sequence shown here is derived from an EMBL/GenBank/DDBJ whole genome shotgun (WGS) entry which is preliminary data.</text>
</comment>
<reference evidence="10" key="1">
    <citation type="journal article" date="2019" name="Int. J. Syst. Evol. Microbiol.">
        <title>The Global Catalogue of Microorganisms (GCM) 10K type strain sequencing project: providing services to taxonomists for standard genome sequencing and annotation.</title>
        <authorList>
            <consortium name="The Broad Institute Genomics Platform"/>
            <consortium name="The Broad Institute Genome Sequencing Center for Infectious Disease"/>
            <person name="Wu L."/>
            <person name="Ma J."/>
        </authorList>
    </citation>
    <scope>NUCLEOTIDE SEQUENCE [LARGE SCALE GENOMIC DNA]</scope>
    <source>
        <strain evidence="10">JCM 17808</strain>
    </source>
</reference>
<dbReference type="PANTHER" id="PTHR12318">
    <property type="entry name" value="TESTOSTERONE-REGULATED PROTEIN RP2"/>
    <property type="match status" value="1"/>
</dbReference>
<protein>
    <submittedName>
        <fullName evidence="9">NUDIX domain-containing protein</fullName>
    </submittedName>
</protein>
<dbReference type="RefSeq" id="WP_265809224.1">
    <property type="nucleotide sequence ID" value="NZ_BAABGL010000002.1"/>
</dbReference>
<evidence type="ECO:0000256" key="1">
    <source>
        <dbReference type="ARBA" id="ARBA00001936"/>
    </source>
</evidence>
<keyword evidence="3" id="KW-0479">Metal-binding</keyword>
<accession>A0ABP8J1Y5</accession>
<feature type="domain" description="Nudix hydrolase" evidence="8">
    <location>
        <begin position="32"/>
        <end position="202"/>
    </location>
</feature>
<feature type="compositionally biased region" description="Basic and acidic residues" evidence="7">
    <location>
        <begin position="1"/>
        <end position="15"/>
    </location>
</feature>
<evidence type="ECO:0000256" key="7">
    <source>
        <dbReference type="SAM" id="MobiDB-lite"/>
    </source>
</evidence>
<organism evidence="9 10">
    <name type="scientific">Brevibacterium pityocampae</name>
    <dbReference type="NCBI Taxonomy" id="506594"/>
    <lineage>
        <taxon>Bacteria</taxon>
        <taxon>Bacillati</taxon>
        <taxon>Actinomycetota</taxon>
        <taxon>Actinomycetes</taxon>
        <taxon>Micrococcales</taxon>
        <taxon>Brevibacteriaceae</taxon>
        <taxon>Brevibacterium</taxon>
    </lineage>
</organism>
<dbReference type="SUPFAM" id="SSF55811">
    <property type="entry name" value="Nudix"/>
    <property type="match status" value="1"/>
</dbReference>
<keyword evidence="6" id="KW-0464">Manganese</keyword>
<evidence type="ECO:0000256" key="2">
    <source>
        <dbReference type="ARBA" id="ARBA00001946"/>
    </source>
</evidence>
<dbReference type="InterPro" id="IPR000086">
    <property type="entry name" value="NUDIX_hydrolase_dom"/>
</dbReference>
<comment type="cofactor">
    <cofactor evidence="2">
        <name>Mg(2+)</name>
        <dbReference type="ChEBI" id="CHEBI:18420"/>
    </cofactor>
</comment>
<keyword evidence="10" id="KW-1185">Reference proteome</keyword>
<proteinExistence type="predicted"/>
<sequence>MVRDLHDEGHDRSDRVGTSLKSNLAPPGVETPVKPAVSVIVARDTADGLEVFVQHRVTTMDFAAGVLVYPGGRVDPQDHEMAAALEVPGEVLDAHVRAWAKTELGAEPEFAKALIATAQREVGEEAGATIATTALKPWANWITPPGRTRRFDTYFYVARGDEIGDLRHQTTEATNSEWMNVEHILAEEAAERLKLMRPTLVLLNEVHSFGSVEALMAAERDIEPVRPAMPGKHG</sequence>